<keyword evidence="3" id="KW-0238">DNA-binding</keyword>
<dbReference type="PROSITE" id="PS50811">
    <property type="entry name" value="WRKY"/>
    <property type="match status" value="1"/>
</dbReference>
<proteinExistence type="predicted"/>
<dbReference type="InterPro" id="IPR044810">
    <property type="entry name" value="WRKY_plant"/>
</dbReference>
<comment type="caution">
    <text evidence="8">The sequence shown here is derived from an EMBL/GenBank/DDBJ whole genome shotgun (WGS) entry which is preliminary data.</text>
</comment>
<evidence type="ECO:0000313" key="9">
    <source>
        <dbReference type="Proteomes" id="UP001187192"/>
    </source>
</evidence>
<dbReference type="GO" id="GO:0005634">
    <property type="term" value="C:nucleus"/>
    <property type="evidence" value="ECO:0007669"/>
    <property type="project" value="UniProtKB-SubCell"/>
</dbReference>
<name>A0AA88D5H6_FICCA</name>
<feature type="compositionally biased region" description="Polar residues" evidence="6">
    <location>
        <begin position="167"/>
        <end position="177"/>
    </location>
</feature>
<feature type="domain" description="WRKY" evidence="7">
    <location>
        <begin position="234"/>
        <end position="300"/>
    </location>
</feature>
<keyword evidence="4" id="KW-0804">Transcription</keyword>
<dbReference type="SMART" id="SM00774">
    <property type="entry name" value="WRKY"/>
    <property type="match status" value="1"/>
</dbReference>
<evidence type="ECO:0000256" key="5">
    <source>
        <dbReference type="ARBA" id="ARBA00023242"/>
    </source>
</evidence>
<dbReference type="GO" id="GO:0043565">
    <property type="term" value="F:sequence-specific DNA binding"/>
    <property type="evidence" value="ECO:0007669"/>
    <property type="project" value="InterPro"/>
</dbReference>
<feature type="compositionally biased region" description="Basic and acidic residues" evidence="6">
    <location>
        <begin position="84"/>
        <end position="105"/>
    </location>
</feature>
<keyword evidence="2" id="KW-0805">Transcription regulation</keyword>
<dbReference type="InterPro" id="IPR036576">
    <property type="entry name" value="WRKY_dom_sf"/>
</dbReference>
<keyword evidence="5" id="KW-0539">Nucleus</keyword>
<feature type="compositionally biased region" description="Polar residues" evidence="6">
    <location>
        <begin position="197"/>
        <end position="206"/>
    </location>
</feature>
<dbReference type="PANTHER" id="PTHR31429:SF24">
    <property type="entry name" value="WRKY TRANSCRIPTION FACTOR 72-RELATED"/>
    <property type="match status" value="1"/>
</dbReference>
<keyword evidence="9" id="KW-1185">Reference proteome</keyword>
<dbReference type="Gene3D" id="2.20.25.80">
    <property type="entry name" value="WRKY domain"/>
    <property type="match status" value="1"/>
</dbReference>
<feature type="region of interest" description="Disordered" evidence="6">
    <location>
        <begin position="1"/>
        <end position="41"/>
    </location>
</feature>
<dbReference type="AlphaFoldDB" id="A0AA88D5H6"/>
<feature type="region of interest" description="Disordered" evidence="6">
    <location>
        <begin position="167"/>
        <end position="227"/>
    </location>
</feature>
<feature type="compositionally biased region" description="Basic and acidic residues" evidence="6">
    <location>
        <begin position="10"/>
        <end position="26"/>
    </location>
</feature>
<sequence>MPNSDGADFIEEKKVDSIVSHPENHPSSDQVSTKASELETAEAEMGMVRQENERLKMVLQHIKKDYQSLQLRFFDIIKQDHQNPEKSIARTDDNNSVSKHDRDQTEESELVSLSLGRSPRSEAKNIIAQDANNKNIRDQNHDQNNHGDHDLKANLTLGLGSEMQLSTELVTDPSPENSSEEVKELAETHASNGDHAWQSSNGNPKTLRNDGVDQDVSHEQPPAKKARVSVRARCDTPTMNDGCQWRKYGQKISKGNPCPRAYYRCTVAPSCPVRKQVQRCAEDLSILITTYEGTHNHPLPVTATAMASTTSAAASMLLSGSSTSSDPTNVGFGTTATISATPTVINGLNFGQLDTMRTKAQFYLPNSSTTSSPLFPTITLDLTTSSISSLSSSSSTHFNRSSLSSSLARIPSSSLSFGNSSEPNILPTLWGNNGSSSYLGYGNTMLPYDKAHIGSLNLGKQSHDFLYQRSTEKFSNQGNIPLHESLTETLTKAITSDPGAFKSVIAAAISSMVGGRETHHGRPDGAEKLGQGLTLGEQAATAVSHNNIPPLMQNGKGLASSYFNRLSSSNF</sequence>
<feature type="compositionally biased region" description="Basic and acidic residues" evidence="6">
    <location>
        <begin position="207"/>
        <end position="222"/>
    </location>
</feature>
<evidence type="ECO:0000256" key="6">
    <source>
        <dbReference type="SAM" id="MobiDB-lite"/>
    </source>
</evidence>
<dbReference type="GO" id="GO:0003700">
    <property type="term" value="F:DNA-binding transcription factor activity"/>
    <property type="evidence" value="ECO:0007669"/>
    <property type="project" value="InterPro"/>
</dbReference>
<reference evidence="8" key="1">
    <citation type="submission" date="2023-07" db="EMBL/GenBank/DDBJ databases">
        <title>draft genome sequence of fig (Ficus carica).</title>
        <authorList>
            <person name="Takahashi T."/>
            <person name="Nishimura K."/>
        </authorList>
    </citation>
    <scope>NUCLEOTIDE SEQUENCE</scope>
</reference>
<accession>A0AA88D5H6</accession>
<dbReference type="EMBL" id="BTGU01000014">
    <property type="protein sequence ID" value="GMN42357.1"/>
    <property type="molecule type" value="Genomic_DNA"/>
</dbReference>
<protein>
    <recommendedName>
        <fullName evidence="7">WRKY domain-containing protein</fullName>
    </recommendedName>
</protein>
<gene>
    <name evidence="8" type="ORF">TIFTF001_011578</name>
</gene>
<dbReference type="PANTHER" id="PTHR31429">
    <property type="entry name" value="WRKY TRANSCRIPTION FACTOR 36-RELATED"/>
    <property type="match status" value="1"/>
</dbReference>
<evidence type="ECO:0000256" key="1">
    <source>
        <dbReference type="ARBA" id="ARBA00004123"/>
    </source>
</evidence>
<dbReference type="InterPro" id="IPR003657">
    <property type="entry name" value="WRKY_dom"/>
</dbReference>
<comment type="subcellular location">
    <subcellularLocation>
        <location evidence="1">Nucleus</location>
    </subcellularLocation>
</comment>
<dbReference type="FunFam" id="2.20.25.80:FF:000002">
    <property type="entry name" value="probable WRKY transcription factor 31"/>
    <property type="match status" value="1"/>
</dbReference>
<evidence type="ECO:0000256" key="2">
    <source>
        <dbReference type="ARBA" id="ARBA00023015"/>
    </source>
</evidence>
<dbReference type="SUPFAM" id="SSF118290">
    <property type="entry name" value="WRKY DNA-binding domain"/>
    <property type="match status" value="1"/>
</dbReference>
<evidence type="ECO:0000256" key="3">
    <source>
        <dbReference type="ARBA" id="ARBA00023125"/>
    </source>
</evidence>
<organism evidence="8 9">
    <name type="scientific">Ficus carica</name>
    <name type="common">Common fig</name>
    <dbReference type="NCBI Taxonomy" id="3494"/>
    <lineage>
        <taxon>Eukaryota</taxon>
        <taxon>Viridiplantae</taxon>
        <taxon>Streptophyta</taxon>
        <taxon>Embryophyta</taxon>
        <taxon>Tracheophyta</taxon>
        <taxon>Spermatophyta</taxon>
        <taxon>Magnoliopsida</taxon>
        <taxon>eudicotyledons</taxon>
        <taxon>Gunneridae</taxon>
        <taxon>Pentapetalae</taxon>
        <taxon>rosids</taxon>
        <taxon>fabids</taxon>
        <taxon>Rosales</taxon>
        <taxon>Moraceae</taxon>
        <taxon>Ficeae</taxon>
        <taxon>Ficus</taxon>
    </lineage>
</organism>
<feature type="compositionally biased region" description="Basic and acidic residues" evidence="6">
    <location>
        <begin position="135"/>
        <end position="152"/>
    </location>
</feature>
<dbReference type="Proteomes" id="UP001187192">
    <property type="component" value="Unassembled WGS sequence"/>
</dbReference>
<evidence type="ECO:0000313" key="8">
    <source>
        <dbReference type="EMBL" id="GMN42357.1"/>
    </source>
</evidence>
<feature type="region of interest" description="Disordered" evidence="6">
    <location>
        <begin position="84"/>
        <end position="153"/>
    </location>
</feature>
<dbReference type="Pfam" id="PF03106">
    <property type="entry name" value="WRKY"/>
    <property type="match status" value="1"/>
</dbReference>
<evidence type="ECO:0000259" key="7">
    <source>
        <dbReference type="PROSITE" id="PS50811"/>
    </source>
</evidence>
<evidence type="ECO:0000256" key="4">
    <source>
        <dbReference type="ARBA" id="ARBA00023163"/>
    </source>
</evidence>